<sequence length="59" mass="6787">MNHASQLESISILGRMAFAIACLEQVCQAWWIFHEQIRAIFSFHGQNIKWTTSVKVVIP</sequence>
<keyword evidence="2" id="KW-1185">Reference proteome</keyword>
<dbReference type="EMBL" id="JBHTBW010000044">
    <property type="protein sequence ID" value="MFC7441982.1"/>
    <property type="molecule type" value="Genomic_DNA"/>
</dbReference>
<proteinExistence type="predicted"/>
<organism evidence="1 2">
    <name type="scientific">Laceyella putida</name>
    <dbReference type="NCBI Taxonomy" id="110101"/>
    <lineage>
        <taxon>Bacteria</taxon>
        <taxon>Bacillati</taxon>
        <taxon>Bacillota</taxon>
        <taxon>Bacilli</taxon>
        <taxon>Bacillales</taxon>
        <taxon>Thermoactinomycetaceae</taxon>
        <taxon>Laceyella</taxon>
    </lineage>
</organism>
<evidence type="ECO:0000313" key="1">
    <source>
        <dbReference type="EMBL" id="MFC7441982.1"/>
    </source>
</evidence>
<dbReference type="RefSeq" id="WP_379865557.1">
    <property type="nucleotide sequence ID" value="NZ_JBHTBW010000044.1"/>
</dbReference>
<evidence type="ECO:0000313" key="2">
    <source>
        <dbReference type="Proteomes" id="UP001596500"/>
    </source>
</evidence>
<name>A0ABW2RLN3_9BACL</name>
<comment type="caution">
    <text evidence="1">The sequence shown here is derived from an EMBL/GenBank/DDBJ whole genome shotgun (WGS) entry which is preliminary data.</text>
</comment>
<protein>
    <submittedName>
        <fullName evidence="1">Uncharacterized protein</fullName>
    </submittedName>
</protein>
<dbReference type="Proteomes" id="UP001596500">
    <property type="component" value="Unassembled WGS sequence"/>
</dbReference>
<reference evidence="2" key="1">
    <citation type="journal article" date="2019" name="Int. J. Syst. Evol. Microbiol.">
        <title>The Global Catalogue of Microorganisms (GCM) 10K type strain sequencing project: providing services to taxonomists for standard genome sequencing and annotation.</title>
        <authorList>
            <consortium name="The Broad Institute Genomics Platform"/>
            <consortium name="The Broad Institute Genome Sequencing Center for Infectious Disease"/>
            <person name="Wu L."/>
            <person name="Ma J."/>
        </authorList>
    </citation>
    <scope>NUCLEOTIDE SEQUENCE [LARGE SCALE GENOMIC DNA]</scope>
    <source>
        <strain evidence="2">CGMCC 1.12942</strain>
    </source>
</reference>
<gene>
    <name evidence="1" type="ORF">ACFQNG_12855</name>
</gene>
<accession>A0ABW2RLN3</accession>